<gene>
    <name evidence="1" type="ORF">MNBD_GAMMA11-3410</name>
</gene>
<evidence type="ECO:0000313" key="1">
    <source>
        <dbReference type="EMBL" id="VAW60444.1"/>
    </source>
</evidence>
<evidence type="ECO:0008006" key="2">
    <source>
        <dbReference type="Google" id="ProtNLM"/>
    </source>
</evidence>
<sequence>MDKIILNYLFLFFKILSIFSLLATTSCSSIEMVSIKNNTYDVIQFRGQFITKYGDINNLDFILKPDNSNLWRYESGYMEEKHLDKGLKKIFLKNTKGCEITLDRSEIENIAKKNGMWEININEKTMDCEKQSDETPNVMKLKNNRFSLIFPV</sequence>
<reference evidence="1" key="1">
    <citation type="submission" date="2018-06" db="EMBL/GenBank/DDBJ databases">
        <authorList>
            <person name="Zhirakovskaya E."/>
        </authorList>
    </citation>
    <scope>NUCLEOTIDE SEQUENCE</scope>
</reference>
<dbReference type="EMBL" id="UOFG01000124">
    <property type="protein sequence ID" value="VAW60444.1"/>
    <property type="molecule type" value="Genomic_DNA"/>
</dbReference>
<dbReference type="PROSITE" id="PS51257">
    <property type="entry name" value="PROKAR_LIPOPROTEIN"/>
    <property type="match status" value="1"/>
</dbReference>
<name>A0A3B0XW42_9ZZZZ</name>
<proteinExistence type="predicted"/>
<accession>A0A3B0XW42</accession>
<dbReference type="AlphaFoldDB" id="A0A3B0XW42"/>
<protein>
    <recommendedName>
        <fullName evidence="2">Lipoprotein</fullName>
    </recommendedName>
</protein>
<organism evidence="1">
    <name type="scientific">hydrothermal vent metagenome</name>
    <dbReference type="NCBI Taxonomy" id="652676"/>
    <lineage>
        <taxon>unclassified sequences</taxon>
        <taxon>metagenomes</taxon>
        <taxon>ecological metagenomes</taxon>
    </lineage>
</organism>